<accession>A0AAJ8LZW6</accession>
<protein>
    <recommendedName>
        <fullName evidence="5">GST N-terminal domain-containing protein</fullName>
    </recommendedName>
</protein>
<dbReference type="PROSITE" id="PS50405">
    <property type="entry name" value="GST_CTER"/>
    <property type="match status" value="1"/>
</dbReference>
<dbReference type="InterPro" id="IPR010987">
    <property type="entry name" value="Glutathione-S-Trfase_C-like"/>
</dbReference>
<evidence type="ECO:0000259" key="1">
    <source>
        <dbReference type="PROSITE" id="PS50404"/>
    </source>
</evidence>
<keyword evidence="4" id="KW-1185">Reference proteome</keyword>
<reference evidence="3" key="2">
    <citation type="journal article" date="2022" name="Elife">
        <title>Obligate sexual reproduction of a homothallic fungus closely related to the Cryptococcus pathogenic species complex.</title>
        <authorList>
            <person name="Passer A.R."/>
            <person name="Clancey S.A."/>
            <person name="Shea T."/>
            <person name="David-Palma M."/>
            <person name="Averette A.F."/>
            <person name="Boekhout T."/>
            <person name="Porcel B.M."/>
            <person name="Nowrousian M."/>
            <person name="Cuomo C.A."/>
            <person name="Sun S."/>
            <person name="Heitman J."/>
            <person name="Coelho M.A."/>
        </authorList>
    </citation>
    <scope>NUCLEOTIDE SEQUENCE</scope>
    <source>
        <strain evidence="3">CBS 7841</strain>
    </source>
</reference>
<dbReference type="Gene3D" id="3.40.30.10">
    <property type="entry name" value="Glutaredoxin"/>
    <property type="match status" value="1"/>
</dbReference>
<evidence type="ECO:0000313" key="3">
    <source>
        <dbReference type="EMBL" id="WVN86820.1"/>
    </source>
</evidence>
<dbReference type="Gene3D" id="1.20.1050.10">
    <property type="match status" value="1"/>
</dbReference>
<dbReference type="SUPFAM" id="SSF52833">
    <property type="entry name" value="Thioredoxin-like"/>
    <property type="match status" value="1"/>
</dbReference>
<dbReference type="EMBL" id="CP143785">
    <property type="protein sequence ID" value="WVN86820.1"/>
    <property type="molecule type" value="Genomic_DNA"/>
</dbReference>
<feature type="domain" description="GST C-terminal" evidence="2">
    <location>
        <begin position="160"/>
        <end position="339"/>
    </location>
</feature>
<dbReference type="RefSeq" id="XP_066067520.1">
    <property type="nucleotide sequence ID" value="XM_066211423.1"/>
</dbReference>
<dbReference type="PROSITE" id="PS50404">
    <property type="entry name" value="GST_NTER"/>
    <property type="match status" value="1"/>
</dbReference>
<dbReference type="CDD" id="cd00570">
    <property type="entry name" value="GST_N_family"/>
    <property type="match status" value="1"/>
</dbReference>
<feature type="domain" description="GST N-terminal" evidence="1">
    <location>
        <begin position="8"/>
        <end position="97"/>
    </location>
</feature>
<dbReference type="Proteomes" id="UP000094043">
    <property type="component" value="Chromosome 2"/>
</dbReference>
<gene>
    <name evidence="3" type="ORF">L203_101993</name>
</gene>
<dbReference type="InterPro" id="IPR004046">
    <property type="entry name" value="GST_C"/>
</dbReference>
<dbReference type="AlphaFoldDB" id="A0AAJ8LZW6"/>
<dbReference type="SUPFAM" id="SSF47616">
    <property type="entry name" value="GST C-terminal domain-like"/>
    <property type="match status" value="1"/>
</dbReference>
<dbReference type="InterPro" id="IPR004045">
    <property type="entry name" value="Glutathione_S-Trfase_N"/>
</dbReference>
<sequence length="359" mass="40210">MSQQRDFPKAVLYSWPSSVWSIVPQLCLYEKGYSEDEYIIKYNFNPSYLKINIHGTIPTLVVPILETTGIDVDTKYRSLKDTVSICDFLDQARSAHSSNTSSNKPAPTLGSATIDAKVTSDAIIDLIHLPAVDPNFIAIAALNAQELKEKASQRPGKSLSARREALQKYITEARESVSQPSVTAKEGSLTYNQKIIQFLEEKLKVNEEVWEIYNGTAGQEKEEQFYQVSNKAWSENLPGVLEKLEEMIEGPFTMGDQLSLADLHAISWLARIISIAGGKPVADGIDAISTKTGKPIEPKLKKFWESWLERESFQKVLVPACVAFAEMNSMNLKKRREPFVLIDQLWFPIDQLLPNDGAP</sequence>
<dbReference type="CDD" id="cd00299">
    <property type="entry name" value="GST_C_family"/>
    <property type="match status" value="1"/>
</dbReference>
<organism evidence="3 4">
    <name type="scientific">Cryptococcus depauperatus CBS 7841</name>
    <dbReference type="NCBI Taxonomy" id="1295531"/>
    <lineage>
        <taxon>Eukaryota</taxon>
        <taxon>Fungi</taxon>
        <taxon>Dikarya</taxon>
        <taxon>Basidiomycota</taxon>
        <taxon>Agaricomycotina</taxon>
        <taxon>Tremellomycetes</taxon>
        <taxon>Tremellales</taxon>
        <taxon>Cryptococcaceae</taxon>
        <taxon>Cryptococcus</taxon>
    </lineage>
</organism>
<dbReference type="InterPro" id="IPR036249">
    <property type="entry name" value="Thioredoxin-like_sf"/>
</dbReference>
<evidence type="ECO:0000259" key="2">
    <source>
        <dbReference type="PROSITE" id="PS50405"/>
    </source>
</evidence>
<evidence type="ECO:0000313" key="4">
    <source>
        <dbReference type="Proteomes" id="UP000094043"/>
    </source>
</evidence>
<reference evidence="3" key="1">
    <citation type="submission" date="2016-06" db="EMBL/GenBank/DDBJ databases">
        <authorList>
            <person name="Cuomo C."/>
            <person name="Litvintseva A."/>
            <person name="Heitman J."/>
            <person name="Chen Y."/>
            <person name="Sun S."/>
            <person name="Springer D."/>
            <person name="Dromer F."/>
            <person name="Young S."/>
            <person name="Zeng Q."/>
            <person name="Chapman S."/>
            <person name="Gujja S."/>
            <person name="Saif S."/>
            <person name="Birren B."/>
        </authorList>
    </citation>
    <scope>NUCLEOTIDE SEQUENCE</scope>
    <source>
        <strain evidence="3">CBS 7841</strain>
    </source>
</reference>
<name>A0AAJ8LZW6_9TREE</name>
<dbReference type="GeneID" id="91086205"/>
<dbReference type="KEGG" id="cdep:91086205"/>
<dbReference type="InterPro" id="IPR036282">
    <property type="entry name" value="Glutathione-S-Trfase_C_sf"/>
</dbReference>
<reference evidence="3" key="3">
    <citation type="submission" date="2024-01" db="EMBL/GenBank/DDBJ databases">
        <authorList>
            <person name="Coelho M.A."/>
            <person name="David-Palma M."/>
            <person name="Shea T."/>
            <person name="Sun S."/>
            <person name="Cuomo C.A."/>
            <person name="Heitman J."/>
        </authorList>
    </citation>
    <scope>NUCLEOTIDE SEQUENCE</scope>
    <source>
        <strain evidence="3">CBS 7841</strain>
    </source>
</reference>
<dbReference type="Pfam" id="PF00043">
    <property type="entry name" value="GST_C"/>
    <property type="match status" value="1"/>
</dbReference>
<dbReference type="Pfam" id="PF13417">
    <property type="entry name" value="GST_N_3"/>
    <property type="match status" value="1"/>
</dbReference>
<evidence type="ECO:0008006" key="5">
    <source>
        <dbReference type="Google" id="ProtNLM"/>
    </source>
</evidence>
<proteinExistence type="predicted"/>